<dbReference type="RefSeq" id="WP_207142832.1">
    <property type="nucleotide sequence ID" value="NZ_JAEKJZ010000005.1"/>
</dbReference>
<dbReference type="PROSITE" id="PS50404">
    <property type="entry name" value="GST_NTER"/>
    <property type="match status" value="1"/>
</dbReference>
<dbReference type="InterPro" id="IPR036249">
    <property type="entry name" value="Thioredoxin-like_sf"/>
</dbReference>
<dbReference type="Pfam" id="PF13417">
    <property type="entry name" value="GST_N_3"/>
    <property type="match status" value="1"/>
</dbReference>
<evidence type="ECO:0000313" key="2">
    <source>
        <dbReference type="EMBL" id="MBN9672997.1"/>
    </source>
</evidence>
<dbReference type="Gene3D" id="3.40.30.10">
    <property type="entry name" value="Glutaredoxin"/>
    <property type="match status" value="1"/>
</dbReference>
<dbReference type="CDD" id="cd00570">
    <property type="entry name" value="GST_N_family"/>
    <property type="match status" value="1"/>
</dbReference>
<protein>
    <submittedName>
        <fullName evidence="2">Glutathione S-transferase family protein</fullName>
    </submittedName>
</protein>
<dbReference type="SUPFAM" id="SSF52833">
    <property type="entry name" value="Thioredoxin-like"/>
    <property type="match status" value="1"/>
</dbReference>
<accession>A0A939EIE9</accession>
<dbReference type="PANTHER" id="PTHR44051:SF8">
    <property type="entry name" value="GLUTATHIONE S-TRANSFERASE GSTA"/>
    <property type="match status" value="1"/>
</dbReference>
<dbReference type="EMBL" id="JAEKJZ010000005">
    <property type="protein sequence ID" value="MBN9672997.1"/>
    <property type="molecule type" value="Genomic_DNA"/>
</dbReference>
<proteinExistence type="predicted"/>
<dbReference type="Gene3D" id="1.20.1050.10">
    <property type="match status" value="1"/>
</dbReference>
<evidence type="ECO:0000313" key="3">
    <source>
        <dbReference type="Proteomes" id="UP000664096"/>
    </source>
</evidence>
<organism evidence="2 3">
    <name type="scientific">Roseibium aggregatum</name>
    <dbReference type="NCBI Taxonomy" id="187304"/>
    <lineage>
        <taxon>Bacteria</taxon>
        <taxon>Pseudomonadati</taxon>
        <taxon>Pseudomonadota</taxon>
        <taxon>Alphaproteobacteria</taxon>
        <taxon>Hyphomicrobiales</taxon>
        <taxon>Stappiaceae</taxon>
        <taxon>Roseibium</taxon>
    </lineage>
</organism>
<feature type="domain" description="GST N-terminal" evidence="1">
    <location>
        <begin position="4"/>
        <end position="83"/>
    </location>
</feature>
<gene>
    <name evidence="2" type="ORF">JF539_21760</name>
</gene>
<dbReference type="InterPro" id="IPR004045">
    <property type="entry name" value="Glutathione_S-Trfase_N"/>
</dbReference>
<dbReference type="Proteomes" id="UP000664096">
    <property type="component" value="Unassembled WGS sequence"/>
</dbReference>
<comment type="caution">
    <text evidence="2">The sequence shown here is derived from an EMBL/GenBank/DDBJ whole genome shotgun (WGS) entry which is preliminary data.</text>
</comment>
<name>A0A939EIE9_9HYPH</name>
<dbReference type="AlphaFoldDB" id="A0A939EIE9"/>
<dbReference type="PANTHER" id="PTHR44051">
    <property type="entry name" value="GLUTATHIONE S-TRANSFERASE-RELATED"/>
    <property type="match status" value="1"/>
</dbReference>
<sequence>MSTDRHRLYGRNASPYTRRVAIAMRVLGVPFEQIALSPFSDLEAIREINPLGRVPVLCLPDGETLIESGAILDHLLLTHDTDHSLLPASGAGRRHDLQLGALCQTALDKGVVAGHELLLRPEPKRHAPYFLDRVNQARTAMRELEKSLAPLNSADKEIPSLGEITTAVAFDFLNGFLPQVLENESLPEITALSVRLEQTAPFRDQLPEVRMQLRYEPEMRAE</sequence>
<reference evidence="2" key="1">
    <citation type="submission" date="2020-12" db="EMBL/GenBank/DDBJ databases">
        <title>Oil enriched cultivation method for isolating marine PHA-producing bacteria.</title>
        <authorList>
            <person name="Zheng W."/>
            <person name="Yu S."/>
            <person name="Huang Y."/>
        </authorList>
    </citation>
    <scope>NUCLEOTIDE SEQUENCE</scope>
    <source>
        <strain evidence="2">SY-2-12</strain>
    </source>
</reference>
<evidence type="ECO:0000259" key="1">
    <source>
        <dbReference type="PROSITE" id="PS50404"/>
    </source>
</evidence>